<dbReference type="AlphaFoldDB" id="A0A9D2ECL2"/>
<reference evidence="3" key="2">
    <citation type="submission" date="2021-04" db="EMBL/GenBank/DDBJ databases">
        <authorList>
            <person name="Gilroy R."/>
        </authorList>
    </citation>
    <scope>NUCLEOTIDE SEQUENCE</scope>
    <source>
        <strain evidence="3">ChiGjej4B4-7305</strain>
    </source>
</reference>
<reference evidence="3" key="1">
    <citation type="journal article" date="2021" name="PeerJ">
        <title>Extensive microbial diversity within the chicken gut microbiome revealed by metagenomics and culture.</title>
        <authorList>
            <person name="Gilroy R."/>
            <person name="Ravi A."/>
            <person name="Getino M."/>
            <person name="Pursley I."/>
            <person name="Horton D.L."/>
            <person name="Alikhan N.F."/>
            <person name="Baker D."/>
            <person name="Gharbi K."/>
            <person name="Hall N."/>
            <person name="Watson M."/>
            <person name="Adriaenssens E.M."/>
            <person name="Foster-Nyarko E."/>
            <person name="Jarju S."/>
            <person name="Secka A."/>
            <person name="Antonio M."/>
            <person name="Oren A."/>
            <person name="Chaudhuri R.R."/>
            <person name="La Ragione R."/>
            <person name="Hildebrand F."/>
            <person name="Pallen M.J."/>
        </authorList>
    </citation>
    <scope>NUCLEOTIDE SEQUENCE</scope>
    <source>
        <strain evidence="3">ChiGjej4B4-7305</strain>
    </source>
</reference>
<sequence length="298" mass="29991">MRAVRYHEYGGPEVLRIENTDSPEAGPGQVRIAVGAASVNPMDLKLRSGAMASGPLQRPRGTGLDAAGVVDQLGPDVTGVQVGDRVFGAGSGTLAEQAVLSSFAPVPDGLSLTQAAALPTVAETAGRVLGLLPDEPGSVLVVDGASGGVGTILVQLAVRRGLQVVGTASAGNQDLLRRLGATPITYGPGLAERVRALVGQVDGAADLAGKGSPAELVELVGDAGRVVTIADFSGTTGAVVSSGSEGRSWETMAEVADLVAAGELELVMDSELDWSQASEAHRRAESGQATGKIVLTIG</sequence>
<keyword evidence="1" id="KW-0521">NADP</keyword>
<dbReference type="Gene3D" id="3.90.180.10">
    <property type="entry name" value="Medium-chain alcohol dehydrogenases, catalytic domain"/>
    <property type="match status" value="1"/>
</dbReference>
<proteinExistence type="predicted"/>
<dbReference type="EMBL" id="DXBY01000060">
    <property type="protein sequence ID" value="HIZ34847.1"/>
    <property type="molecule type" value="Genomic_DNA"/>
</dbReference>
<evidence type="ECO:0000313" key="4">
    <source>
        <dbReference type="Proteomes" id="UP000824037"/>
    </source>
</evidence>
<accession>A0A9D2ECL2</accession>
<dbReference type="SUPFAM" id="SSF51735">
    <property type="entry name" value="NAD(P)-binding Rossmann-fold domains"/>
    <property type="match status" value="1"/>
</dbReference>
<organism evidence="3 4">
    <name type="scientific">Candidatus Ruania gallistercoris</name>
    <dbReference type="NCBI Taxonomy" id="2838746"/>
    <lineage>
        <taxon>Bacteria</taxon>
        <taxon>Bacillati</taxon>
        <taxon>Actinomycetota</taxon>
        <taxon>Actinomycetes</taxon>
        <taxon>Micrococcales</taxon>
        <taxon>Ruaniaceae</taxon>
        <taxon>Ruania</taxon>
    </lineage>
</organism>
<dbReference type="Pfam" id="PF08240">
    <property type="entry name" value="ADH_N"/>
    <property type="match status" value="1"/>
</dbReference>
<evidence type="ECO:0000259" key="2">
    <source>
        <dbReference type="SMART" id="SM00829"/>
    </source>
</evidence>
<feature type="domain" description="Enoyl reductase (ER)" evidence="2">
    <location>
        <begin position="10"/>
        <end position="295"/>
    </location>
</feature>
<evidence type="ECO:0000256" key="1">
    <source>
        <dbReference type="ARBA" id="ARBA00022857"/>
    </source>
</evidence>
<name>A0A9D2ECL2_9MICO</name>
<protein>
    <submittedName>
        <fullName evidence="3">NADP-dependent oxidoreductase</fullName>
    </submittedName>
</protein>
<dbReference type="Gene3D" id="3.40.50.720">
    <property type="entry name" value="NAD(P)-binding Rossmann-like Domain"/>
    <property type="match status" value="1"/>
</dbReference>
<dbReference type="PANTHER" id="PTHR44154:SF1">
    <property type="entry name" value="QUINONE OXIDOREDUCTASE"/>
    <property type="match status" value="1"/>
</dbReference>
<dbReference type="InterPro" id="IPR013154">
    <property type="entry name" value="ADH-like_N"/>
</dbReference>
<dbReference type="InterPro" id="IPR011032">
    <property type="entry name" value="GroES-like_sf"/>
</dbReference>
<dbReference type="SMART" id="SM00829">
    <property type="entry name" value="PKS_ER"/>
    <property type="match status" value="1"/>
</dbReference>
<dbReference type="InterPro" id="IPR036291">
    <property type="entry name" value="NAD(P)-bd_dom_sf"/>
</dbReference>
<dbReference type="GO" id="GO:0016491">
    <property type="term" value="F:oxidoreductase activity"/>
    <property type="evidence" value="ECO:0007669"/>
    <property type="project" value="InterPro"/>
</dbReference>
<dbReference type="Proteomes" id="UP000824037">
    <property type="component" value="Unassembled WGS sequence"/>
</dbReference>
<evidence type="ECO:0000313" key="3">
    <source>
        <dbReference type="EMBL" id="HIZ34847.1"/>
    </source>
</evidence>
<dbReference type="CDD" id="cd05289">
    <property type="entry name" value="MDR_like_2"/>
    <property type="match status" value="1"/>
</dbReference>
<dbReference type="Pfam" id="PF13602">
    <property type="entry name" value="ADH_zinc_N_2"/>
    <property type="match status" value="1"/>
</dbReference>
<comment type="caution">
    <text evidence="3">The sequence shown here is derived from an EMBL/GenBank/DDBJ whole genome shotgun (WGS) entry which is preliminary data.</text>
</comment>
<dbReference type="PANTHER" id="PTHR44154">
    <property type="entry name" value="QUINONE OXIDOREDUCTASE"/>
    <property type="match status" value="1"/>
</dbReference>
<dbReference type="InterPro" id="IPR051603">
    <property type="entry name" value="Zinc-ADH_QOR/CCCR"/>
</dbReference>
<dbReference type="SUPFAM" id="SSF50129">
    <property type="entry name" value="GroES-like"/>
    <property type="match status" value="1"/>
</dbReference>
<dbReference type="InterPro" id="IPR020843">
    <property type="entry name" value="ER"/>
</dbReference>
<gene>
    <name evidence="3" type="ORF">H9815_03635</name>
</gene>